<name>A0A920CMV1_9BACL</name>
<dbReference type="InterPro" id="IPR011528">
    <property type="entry name" value="NERD"/>
</dbReference>
<gene>
    <name evidence="2" type="ORF">J41TS4_28470</name>
</gene>
<keyword evidence="3" id="KW-1185">Reference proteome</keyword>
<sequence>MIKSILSLFKKSSSTPSKAKTVSKAPKSKPRVESTRIGELGEHKINIQLDQLPRECKSLSDLLIPNNKSRTGFSQIDHVVISPYCLFVIETKNYNGEIKGKRTDQQWSVSNRFKMYNPLKQNYGHIKAIESLIKEIENVRFVSLISFTMRCRFSIDPELRQINSDELVVYDVELSEYISRKLTRLKLENSEPSLSPEQIDAIYDRLLKSNITDQAIRNQHVHRILTNTKGNKGNRT</sequence>
<dbReference type="EMBL" id="BORS01000009">
    <property type="protein sequence ID" value="GIO43089.1"/>
    <property type="molecule type" value="Genomic_DNA"/>
</dbReference>
<dbReference type="Proteomes" id="UP000678895">
    <property type="component" value="Unassembled WGS sequence"/>
</dbReference>
<dbReference type="AlphaFoldDB" id="A0A920CMV1"/>
<evidence type="ECO:0000313" key="3">
    <source>
        <dbReference type="Proteomes" id="UP000678895"/>
    </source>
</evidence>
<comment type="caution">
    <text evidence="2">The sequence shown here is derived from an EMBL/GenBank/DDBJ whole genome shotgun (WGS) entry which is preliminary data.</text>
</comment>
<evidence type="ECO:0000259" key="1">
    <source>
        <dbReference type="PROSITE" id="PS50965"/>
    </source>
</evidence>
<dbReference type="RefSeq" id="WP_301627956.1">
    <property type="nucleotide sequence ID" value="NZ_BORS01000009.1"/>
</dbReference>
<accession>A0A920CMV1</accession>
<dbReference type="Pfam" id="PF08378">
    <property type="entry name" value="NERD"/>
    <property type="match status" value="1"/>
</dbReference>
<organism evidence="2 3">
    <name type="scientific">Paenibacillus apis</name>
    <dbReference type="NCBI Taxonomy" id="1792174"/>
    <lineage>
        <taxon>Bacteria</taxon>
        <taxon>Bacillati</taxon>
        <taxon>Bacillota</taxon>
        <taxon>Bacilli</taxon>
        <taxon>Bacillales</taxon>
        <taxon>Paenibacillaceae</taxon>
        <taxon>Paenibacillus</taxon>
    </lineage>
</organism>
<evidence type="ECO:0000313" key="2">
    <source>
        <dbReference type="EMBL" id="GIO43089.1"/>
    </source>
</evidence>
<dbReference type="PROSITE" id="PS50965">
    <property type="entry name" value="NERD"/>
    <property type="match status" value="1"/>
</dbReference>
<feature type="domain" description="NERD" evidence="1">
    <location>
        <begin position="37"/>
        <end position="152"/>
    </location>
</feature>
<reference evidence="2" key="1">
    <citation type="submission" date="2021-03" db="EMBL/GenBank/DDBJ databases">
        <title>Antimicrobial resistance genes in bacteria isolated from Japanese honey, and their potential for conferring macrolide and lincosamide resistance in the American foulbrood pathogen Paenibacillus larvae.</title>
        <authorList>
            <person name="Okamoto M."/>
            <person name="Kumagai M."/>
            <person name="Kanamori H."/>
            <person name="Takamatsu D."/>
        </authorList>
    </citation>
    <scope>NUCLEOTIDE SEQUENCE</scope>
    <source>
        <strain evidence="2">J41TS4</strain>
    </source>
</reference>
<proteinExistence type="predicted"/>
<protein>
    <recommendedName>
        <fullName evidence="1">NERD domain-containing protein</fullName>
    </recommendedName>
</protein>